<evidence type="ECO:0000256" key="2">
    <source>
        <dbReference type="HAMAP-Rule" id="MF_00489"/>
    </source>
</evidence>
<reference evidence="4 5" key="1">
    <citation type="submission" date="2017-07" db="EMBL/GenBank/DDBJ databases">
        <title>Isolation and whole genome analysis of endospore-forming bacteria from heroin.</title>
        <authorList>
            <person name="Kalinowski J."/>
            <person name="Ahrens B."/>
            <person name="Al-Dilaimi A."/>
            <person name="Winkler A."/>
            <person name="Wibberg D."/>
            <person name="Schleenbecker U."/>
            <person name="Ruckert C."/>
            <person name="Wolfel R."/>
            <person name="Grass G."/>
        </authorList>
    </citation>
    <scope>NUCLEOTIDE SEQUENCE [LARGE SCALE GENOMIC DNA]</scope>
    <source>
        <strain evidence="4 5">7537-G1</strain>
    </source>
</reference>
<evidence type="ECO:0000313" key="5">
    <source>
        <dbReference type="Proteomes" id="UP000215596"/>
    </source>
</evidence>
<accession>A0A268F4P0</accession>
<organism evidence="4 5">
    <name type="scientific">Paenibacillus campinasensis</name>
    <dbReference type="NCBI Taxonomy" id="66347"/>
    <lineage>
        <taxon>Bacteria</taxon>
        <taxon>Bacillati</taxon>
        <taxon>Bacillota</taxon>
        <taxon>Bacilli</taxon>
        <taxon>Bacillales</taxon>
        <taxon>Paenibacillaceae</taxon>
        <taxon>Paenibacillus</taxon>
    </lineage>
</organism>
<evidence type="ECO:0000313" key="3">
    <source>
        <dbReference type="EMBL" id="MUG64613.1"/>
    </source>
</evidence>
<dbReference type="PANTHER" id="PTHR35146:SF1">
    <property type="entry name" value="UPF0178 PROTEIN YAII"/>
    <property type="match status" value="1"/>
</dbReference>
<dbReference type="InterPro" id="IPR003791">
    <property type="entry name" value="UPF0178"/>
</dbReference>
<proteinExistence type="inferred from homology"/>
<dbReference type="RefSeq" id="WP_095263130.1">
    <property type="nucleotide sequence ID" value="NZ_NPBY01000003.1"/>
</dbReference>
<dbReference type="OrthoDB" id="9798918at2"/>
<keyword evidence="6" id="KW-1185">Reference proteome</keyword>
<comment type="caution">
    <text evidence="4">The sequence shown here is derived from an EMBL/GenBank/DDBJ whole genome shotgun (WGS) entry which is preliminary data.</text>
</comment>
<dbReference type="EMBL" id="WOAA01000001">
    <property type="protein sequence ID" value="MUG64613.1"/>
    <property type="molecule type" value="Genomic_DNA"/>
</dbReference>
<dbReference type="Proteomes" id="UP000435177">
    <property type="component" value="Unassembled WGS sequence"/>
</dbReference>
<dbReference type="Proteomes" id="UP000215596">
    <property type="component" value="Unassembled WGS sequence"/>
</dbReference>
<dbReference type="Pfam" id="PF02639">
    <property type="entry name" value="DUF188"/>
    <property type="match status" value="1"/>
</dbReference>
<protein>
    <recommendedName>
        <fullName evidence="2">UPF0178 protein CHH67_01105</fullName>
    </recommendedName>
</protein>
<gene>
    <name evidence="4" type="ORF">CHH67_01105</name>
    <name evidence="3" type="ORF">GNP94_01155</name>
</gene>
<name>A0A268F4P0_9BACL</name>
<evidence type="ECO:0000313" key="6">
    <source>
        <dbReference type="Proteomes" id="UP000435177"/>
    </source>
</evidence>
<evidence type="ECO:0000256" key="1">
    <source>
        <dbReference type="ARBA" id="ARBA00008522"/>
    </source>
</evidence>
<comment type="similarity">
    <text evidence="1 2">Belongs to the UPF0178 family.</text>
</comment>
<dbReference type="PANTHER" id="PTHR35146">
    <property type="entry name" value="UPF0178 PROTEIN YAII"/>
    <property type="match status" value="1"/>
</dbReference>
<dbReference type="AlphaFoldDB" id="A0A268F4P0"/>
<evidence type="ECO:0000313" key="4">
    <source>
        <dbReference type="EMBL" id="PAD80337.1"/>
    </source>
</evidence>
<dbReference type="HAMAP" id="MF_00489">
    <property type="entry name" value="UPF0178"/>
    <property type="match status" value="1"/>
</dbReference>
<reference evidence="3 6" key="2">
    <citation type="submission" date="2019-11" db="EMBL/GenBank/DDBJ databases">
        <title>Draft genome sequences of five Paenibacillus species of dairy origin.</title>
        <authorList>
            <person name="Olajide A.M."/>
            <person name="Chen S."/>
            <person name="Lapointe G."/>
        </authorList>
    </citation>
    <scope>NUCLEOTIDE SEQUENCE [LARGE SCALE GENOMIC DNA]</scope>
    <source>
        <strain evidence="3 6">3CS1</strain>
    </source>
</reference>
<sequence>MAEKQVRRMNEATGTRIVVDGDACPVKKEIAETARVFGVPVVLVSSYDHLLQAEEGVAVVKVDRSDQSADLYIANHIHRGDVVVTQDYGLAALALAKACHVISFRGRLLRNEDIDFLLDSRHHAAKARRSGKYGKGPRKLLDEDRSFFQHKLTKLLTELQENVHL</sequence>
<dbReference type="EMBL" id="NPBY01000003">
    <property type="protein sequence ID" value="PAD80337.1"/>
    <property type="molecule type" value="Genomic_DNA"/>
</dbReference>